<evidence type="ECO:0000313" key="2">
    <source>
        <dbReference type="EMBL" id="KAF5803649.1"/>
    </source>
</evidence>
<sequence length="84" mass="10090">MDLKYIRMRVYWICKLEAVFDRDKRHPLISLEDIVLLFMVTKKVGICLRGILHSGRAHVRLQVFFYMVFRSYPLTIIVLFNDDL</sequence>
<gene>
    <name evidence="2" type="ORF">HanXRQr2_Chr06g0273901</name>
</gene>
<dbReference type="Gramene" id="mRNA:HanXRQr2_Chr06g0273901">
    <property type="protein sequence ID" value="mRNA:HanXRQr2_Chr06g0273901"/>
    <property type="gene ID" value="HanXRQr2_Chr06g0273901"/>
</dbReference>
<organism evidence="2 3">
    <name type="scientific">Helianthus annuus</name>
    <name type="common">Common sunflower</name>
    <dbReference type="NCBI Taxonomy" id="4232"/>
    <lineage>
        <taxon>Eukaryota</taxon>
        <taxon>Viridiplantae</taxon>
        <taxon>Streptophyta</taxon>
        <taxon>Embryophyta</taxon>
        <taxon>Tracheophyta</taxon>
        <taxon>Spermatophyta</taxon>
        <taxon>Magnoliopsida</taxon>
        <taxon>eudicotyledons</taxon>
        <taxon>Gunneridae</taxon>
        <taxon>Pentapetalae</taxon>
        <taxon>asterids</taxon>
        <taxon>campanulids</taxon>
        <taxon>Asterales</taxon>
        <taxon>Asteraceae</taxon>
        <taxon>Asteroideae</taxon>
        <taxon>Heliantheae alliance</taxon>
        <taxon>Heliantheae</taxon>
        <taxon>Helianthus</taxon>
    </lineage>
</organism>
<protein>
    <submittedName>
        <fullName evidence="2">Uncharacterized protein</fullName>
    </submittedName>
</protein>
<feature type="transmembrane region" description="Helical" evidence="1">
    <location>
        <begin position="63"/>
        <end position="80"/>
    </location>
</feature>
<dbReference type="EMBL" id="MNCJ02000321">
    <property type="protein sequence ID" value="KAF5803649.1"/>
    <property type="molecule type" value="Genomic_DNA"/>
</dbReference>
<comment type="caution">
    <text evidence="2">The sequence shown here is derived from an EMBL/GenBank/DDBJ whole genome shotgun (WGS) entry which is preliminary data.</text>
</comment>
<keyword evidence="3" id="KW-1185">Reference proteome</keyword>
<proteinExistence type="predicted"/>
<evidence type="ECO:0000256" key="1">
    <source>
        <dbReference type="SAM" id="Phobius"/>
    </source>
</evidence>
<keyword evidence="1" id="KW-1133">Transmembrane helix</keyword>
<reference evidence="2" key="1">
    <citation type="journal article" date="2017" name="Nature">
        <title>The sunflower genome provides insights into oil metabolism, flowering and Asterid evolution.</title>
        <authorList>
            <person name="Badouin H."/>
            <person name="Gouzy J."/>
            <person name="Grassa C.J."/>
            <person name="Murat F."/>
            <person name="Staton S.E."/>
            <person name="Cottret L."/>
            <person name="Lelandais-Briere C."/>
            <person name="Owens G.L."/>
            <person name="Carrere S."/>
            <person name="Mayjonade B."/>
            <person name="Legrand L."/>
            <person name="Gill N."/>
            <person name="Kane N.C."/>
            <person name="Bowers J.E."/>
            <person name="Hubner S."/>
            <person name="Bellec A."/>
            <person name="Berard A."/>
            <person name="Berges H."/>
            <person name="Blanchet N."/>
            <person name="Boniface M.C."/>
            <person name="Brunel D."/>
            <person name="Catrice O."/>
            <person name="Chaidir N."/>
            <person name="Claudel C."/>
            <person name="Donnadieu C."/>
            <person name="Faraut T."/>
            <person name="Fievet G."/>
            <person name="Helmstetter N."/>
            <person name="King M."/>
            <person name="Knapp S.J."/>
            <person name="Lai Z."/>
            <person name="Le Paslier M.C."/>
            <person name="Lippi Y."/>
            <person name="Lorenzon L."/>
            <person name="Mandel J.R."/>
            <person name="Marage G."/>
            <person name="Marchand G."/>
            <person name="Marquand E."/>
            <person name="Bret-Mestries E."/>
            <person name="Morien E."/>
            <person name="Nambeesan S."/>
            <person name="Nguyen T."/>
            <person name="Pegot-Espagnet P."/>
            <person name="Pouilly N."/>
            <person name="Raftis F."/>
            <person name="Sallet E."/>
            <person name="Schiex T."/>
            <person name="Thomas J."/>
            <person name="Vandecasteele C."/>
            <person name="Vares D."/>
            <person name="Vear F."/>
            <person name="Vautrin S."/>
            <person name="Crespi M."/>
            <person name="Mangin B."/>
            <person name="Burke J.M."/>
            <person name="Salse J."/>
            <person name="Munos S."/>
            <person name="Vincourt P."/>
            <person name="Rieseberg L.H."/>
            <person name="Langlade N.B."/>
        </authorList>
    </citation>
    <scope>NUCLEOTIDE SEQUENCE</scope>
    <source>
        <tissue evidence="2">Leaves</tissue>
    </source>
</reference>
<reference evidence="2" key="2">
    <citation type="submission" date="2020-06" db="EMBL/GenBank/DDBJ databases">
        <title>Helianthus annuus Genome sequencing and assembly Release 2.</title>
        <authorList>
            <person name="Gouzy J."/>
            <person name="Langlade N."/>
            <person name="Munos S."/>
        </authorList>
    </citation>
    <scope>NUCLEOTIDE SEQUENCE</scope>
    <source>
        <tissue evidence="2">Leaves</tissue>
    </source>
</reference>
<keyword evidence="1" id="KW-0472">Membrane</keyword>
<dbReference type="Proteomes" id="UP000215914">
    <property type="component" value="Unassembled WGS sequence"/>
</dbReference>
<name>A0A9K3IV17_HELAN</name>
<evidence type="ECO:0000313" key="3">
    <source>
        <dbReference type="Proteomes" id="UP000215914"/>
    </source>
</evidence>
<accession>A0A9K3IV17</accession>
<dbReference type="AlphaFoldDB" id="A0A9K3IV17"/>
<keyword evidence="1" id="KW-0812">Transmembrane</keyword>